<dbReference type="SUPFAM" id="SSF110997">
    <property type="entry name" value="Sporulation related repeat"/>
    <property type="match status" value="1"/>
</dbReference>
<keyword evidence="1" id="KW-0812">Transmembrane</keyword>
<dbReference type="PROSITE" id="PS51724">
    <property type="entry name" value="SPOR"/>
    <property type="match status" value="1"/>
</dbReference>
<feature type="domain" description="SPOR" evidence="2">
    <location>
        <begin position="61"/>
        <end position="139"/>
    </location>
</feature>
<evidence type="ECO:0000259" key="2">
    <source>
        <dbReference type="PROSITE" id="PS51724"/>
    </source>
</evidence>
<comment type="caution">
    <text evidence="3">The sequence shown here is derived from an EMBL/GenBank/DDBJ whole genome shotgun (WGS) entry which is preliminary data.</text>
</comment>
<reference evidence="4" key="1">
    <citation type="journal article" date="2019" name="Int. J. Syst. Evol. Microbiol.">
        <title>The Global Catalogue of Microorganisms (GCM) 10K type strain sequencing project: providing services to taxonomists for standard genome sequencing and annotation.</title>
        <authorList>
            <consortium name="The Broad Institute Genomics Platform"/>
            <consortium name="The Broad Institute Genome Sequencing Center for Infectious Disease"/>
            <person name="Wu L."/>
            <person name="Ma J."/>
        </authorList>
    </citation>
    <scope>NUCLEOTIDE SEQUENCE [LARGE SCALE GENOMIC DNA]</scope>
    <source>
        <strain evidence="4">JCM 18283</strain>
    </source>
</reference>
<dbReference type="InterPro" id="IPR036680">
    <property type="entry name" value="SPOR-like_sf"/>
</dbReference>
<keyword evidence="4" id="KW-1185">Reference proteome</keyword>
<keyword evidence="1" id="KW-1133">Transmembrane helix</keyword>
<accession>A0ABP9G5Y9</accession>
<evidence type="ECO:0000313" key="3">
    <source>
        <dbReference type="EMBL" id="GAA4929042.1"/>
    </source>
</evidence>
<protein>
    <recommendedName>
        <fullName evidence="2">SPOR domain-containing protein</fullName>
    </recommendedName>
</protein>
<gene>
    <name evidence="3" type="ORF">GCM10023313_37170</name>
</gene>
<dbReference type="RefSeq" id="WP_345333752.1">
    <property type="nucleotide sequence ID" value="NZ_BAABJI010000004.1"/>
</dbReference>
<dbReference type="Proteomes" id="UP001501436">
    <property type="component" value="Unassembled WGS sequence"/>
</dbReference>
<dbReference type="Pfam" id="PF05036">
    <property type="entry name" value="SPOR"/>
    <property type="match status" value="1"/>
</dbReference>
<dbReference type="InterPro" id="IPR007730">
    <property type="entry name" value="SPOR-like_dom"/>
</dbReference>
<dbReference type="Gene3D" id="3.30.70.1070">
    <property type="entry name" value="Sporulation related repeat"/>
    <property type="match status" value="1"/>
</dbReference>
<keyword evidence="1" id="KW-0472">Membrane</keyword>
<name>A0ABP9G5Y9_9SPHI</name>
<evidence type="ECO:0000256" key="1">
    <source>
        <dbReference type="SAM" id="Phobius"/>
    </source>
</evidence>
<proteinExistence type="predicted"/>
<organism evidence="3 4">
    <name type="scientific">Mucilaginibacter defluvii</name>
    <dbReference type="NCBI Taxonomy" id="1196019"/>
    <lineage>
        <taxon>Bacteria</taxon>
        <taxon>Pseudomonadati</taxon>
        <taxon>Bacteroidota</taxon>
        <taxon>Sphingobacteriia</taxon>
        <taxon>Sphingobacteriales</taxon>
        <taxon>Sphingobacteriaceae</taxon>
        <taxon>Mucilaginibacter</taxon>
    </lineage>
</organism>
<evidence type="ECO:0000313" key="4">
    <source>
        <dbReference type="Proteomes" id="UP001501436"/>
    </source>
</evidence>
<sequence length="149" mass="16908">MTNTTSTYKALIAKVTGCCVFFMLIAISASAQRGRVEVVKDPRVDTLINRWADLSKGGGVRSSNYGYRVQIFNGSNRKDAYKAQNLFQDMHPDMRTYISYRDPNFRVHAGDFRTRLEAQKMLEELKPYFSGMFVIPGKINPPKLNTGND</sequence>
<dbReference type="EMBL" id="BAABJI010000004">
    <property type="protein sequence ID" value="GAA4929042.1"/>
    <property type="molecule type" value="Genomic_DNA"/>
</dbReference>
<feature type="transmembrane region" description="Helical" evidence="1">
    <location>
        <begin position="12"/>
        <end position="31"/>
    </location>
</feature>